<evidence type="ECO:0000313" key="3">
    <source>
        <dbReference type="Proteomes" id="UP000514752"/>
    </source>
</evidence>
<evidence type="ECO:0000256" key="1">
    <source>
        <dbReference type="SAM" id="Phobius"/>
    </source>
</evidence>
<evidence type="ECO:0000313" key="2">
    <source>
        <dbReference type="EMBL" id="QMT41321.1"/>
    </source>
</evidence>
<dbReference type="RefSeq" id="WP_182122862.1">
    <property type="nucleotide sequence ID" value="NZ_CP059567.1"/>
</dbReference>
<feature type="transmembrane region" description="Helical" evidence="1">
    <location>
        <begin position="237"/>
        <end position="255"/>
    </location>
</feature>
<dbReference type="EMBL" id="CP059567">
    <property type="protein sequence ID" value="QMT41321.1"/>
    <property type="molecule type" value="Genomic_DNA"/>
</dbReference>
<dbReference type="KEGG" id="nsg:H3L94_04655"/>
<feature type="transmembrane region" description="Helical" evidence="1">
    <location>
        <begin position="48"/>
        <end position="64"/>
    </location>
</feature>
<dbReference type="PANTHER" id="PTHR20992">
    <property type="entry name" value="AT15442P-RELATED"/>
    <property type="match status" value="1"/>
</dbReference>
<feature type="transmembrane region" description="Helical" evidence="1">
    <location>
        <begin position="140"/>
        <end position="158"/>
    </location>
</feature>
<dbReference type="Pfam" id="PF04087">
    <property type="entry name" value="DUF389"/>
    <property type="match status" value="1"/>
</dbReference>
<feature type="transmembrane region" description="Helical" evidence="1">
    <location>
        <begin position="193"/>
        <end position="216"/>
    </location>
</feature>
<feature type="transmembrane region" description="Helical" evidence="1">
    <location>
        <begin position="105"/>
        <end position="125"/>
    </location>
</feature>
<sequence>MNTTSEKEKEVAPPSPLHELFSLHHDQAHADKVDAAIRNNVRVSGTNLWVLMFAIAIASIGLNVNSTAVIIGAMLISPLMGPIVGMGYGAAVGDVRLIRLAARNMMVFILISLLTATLYFLITPLEQAQSELLARTQPTLWDVLIAFFGGSAGIVAITRKDGGNVIPGVAIATALMPPLCTAGFGLAHGNWGYFFGAFYLFAINCVFIAFATLIFSRLLKLPRRGLVTESTRRVHRAVILLVVVAVMLPSSYLAMRLVQKEIFNTNVASVVKAAQQEEGFFVLRSHTDDRQKLVRLIINGVGNAEQISQRLHQKLEAAGIREPQVQVVYAGGDSGNLDAVRKEIEASQNDSLRLQDQLKQQADYIHTLQTSLNEQSQNEAAVLKEIRAQYPEVRQLAVGRGVMWEEAEQTTAASDAVAASAPEVQEAEQAVFVWMLLPEPLSEKENQRLSAWLSQRMEGEKVRLVVKSVTER</sequence>
<protein>
    <submittedName>
        <fullName evidence="2">DUF389 domain-containing protein</fullName>
    </submittedName>
</protein>
<gene>
    <name evidence="2" type="ORF">H3L94_04655</name>
</gene>
<proteinExistence type="predicted"/>
<reference evidence="2 3" key="1">
    <citation type="submission" date="2020-07" db="EMBL/GenBank/DDBJ databases">
        <title>Genomic diversity of species in the Neisseriaceae family.</title>
        <authorList>
            <person name="Vincent A.T."/>
            <person name="Bernet E."/>
            <person name="Veyrier F.J."/>
        </authorList>
    </citation>
    <scope>NUCLEOTIDE SEQUENCE [LARGE SCALE GENOMIC DNA]</scope>
    <source>
        <strain evidence="2 3">DSM 22244</strain>
    </source>
</reference>
<organism evidence="2 3">
    <name type="scientific">Neisseria shayeganii</name>
    <dbReference type="NCBI Taxonomy" id="607712"/>
    <lineage>
        <taxon>Bacteria</taxon>
        <taxon>Pseudomonadati</taxon>
        <taxon>Pseudomonadota</taxon>
        <taxon>Betaproteobacteria</taxon>
        <taxon>Neisseriales</taxon>
        <taxon>Neisseriaceae</taxon>
        <taxon>Neisseria</taxon>
    </lineage>
</organism>
<feature type="transmembrane region" description="Helical" evidence="1">
    <location>
        <begin position="70"/>
        <end position="93"/>
    </location>
</feature>
<feature type="transmembrane region" description="Helical" evidence="1">
    <location>
        <begin position="165"/>
        <end position="187"/>
    </location>
</feature>
<keyword evidence="1" id="KW-0812">Transmembrane</keyword>
<dbReference type="InterPro" id="IPR005240">
    <property type="entry name" value="DUF389"/>
</dbReference>
<name>A0A7D7N8P0_9NEIS</name>
<dbReference type="PANTHER" id="PTHR20992:SF9">
    <property type="entry name" value="AT15442P-RELATED"/>
    <property type="match status" value="1"/>
</dbReference>
<accession>A0A7D7N8P0</accession>
<keyword evidence="1" id="KW-0472">Membrane</keyword>
<dbReference type="Proteomes" id="UP000514752">
    <property type="component" value="Chromosome"/>
</dbReference>
<keyword evidence="1" id="KW-1133">Transmembrane helix</keyword>
<dbReference type="AlphaFoldDB" id="A0A7D7N8P0"/>